<evidence type="ECO:0000313" key="3">
    <source>
        <dbReference type="Proteomes" id="UP000020218"/>
    </source>
</evidence>
<evidence type="ECO:0000256" key="1">
    <source>
        <dbReference type="SAM" id="MobiDB-lite"/>
    </source>
</evidence>
<protein>
    <submittedName>
        <fullName evidence="2">Uncharacterized protein</fullName>
    </submittedName>
</protein>
<feature type="compositionally biased region" description="Low complexity" evidence="1">
    <location>
        <begin position="1"/>
        <end position="21"/>
    </location>
</feature>
<dbReference type="EMBL" id="JFAX01000007">
    <property type="protein sequence ID" value="EXI67936.1"/>
    <property type="molecule type" value="Genomic_DNA"/>
</dbReference>
<organism evidence="2 3">
    <name type="scientific">Candidatus Accumulibacter adjunctus</name>
    <dbReference type="NCBI Taxonomy" id="1454001"/>
    <lineage>
        <taxon>Bacteria</taxon>
        <taxon>Pseudomonadati</taxon>
        <taxon>Pseudomonadota</taxon>
        <taxon>Betaproteobacteria</taxon>
        <taxon>Candidatus Accumulibacter</taxon>
    </lineage>
</organism>
<keyword evidence="3" id="KW-1185">Reference proteome</keyword>
<dbReference type="PATRIC" id="fig|1454001.3.peg.1618"/>
<dbReference type="Proteomes" id="UP000020218">
    <property type="component" value="Unassembled WGS sequence"/>
</dbReference>
<evidence type="ECO:0000313" key="2">
    <source>
        <dbReference type="EMBL" id="EXI67936.1"/>
    </source>
</evidence>
<reference evidence="2" key="1">
    <citation type="submission" date="2014-02" db="EMBL/GenBank/DDBJ databases">
        <title>Expanding our view of genomic diversity in Candidatus Accumulibacter clades.</title>
        <authorList>
            <person name="Skennerton C.T."/>
            <person name="Barr J.J."/>
            <person name="Slater F.R."/>
            <person name="Bond P.L."/>
            <person name="Tyson G.W."/>
        </authorList>
    </citation>
    <scope>NUCLEOTIDE SEQUENCE [LARGE SCALE GENOMIC DNA]</scope>
</reference>
<accession>A0A011MZC7</accession>
<proteinExistence type="predicted"/>
<gene>
    <name evidence="2" type="ORF">AW08_01541</name>
</gene>
<dbReference type="AlphaFoldDB" id="A0A011MZC7"/>
<feature type="region of interest" description="Disordered" evidence="1">
    <location>
        <begin position="1"/>
        <end position="35"/>
    </location>
</feature>
<sequence length="54" mass="5858">MAAAKKPPASKPAGPARSSPARPERAVNTLRPAETRWQRTARYVWDKGGSRGGR</sequence>
<name>A0A011MZC7_9PROT</name>
<comment type="caution">
    <text evidence="2">The sequence shown here is derived from an EMBL/GenBank/DDBJ whole genome shotgun (WGS) entry which is preliminary data.</text>
</comment>
<dbReference type="STRING" id="1454001.AW08_01541"/>